<dbReference type="RefSeq" id="XP_028873110.1">
    <property type="nucleotide sequence ID" value="XM_029018726.1"/>
</dbReference>
<sequence>MVEKICCRIISQIPLIKYSKLGIIVRIQASKFISENDQINSVFDIYVDELVPSKSNIFFDISVNNGQGDLVLLTSESCCVVAVIPWNRNIESFQRMNKIYNSRCTSSSGSGSGSCSSSNYNSNSSSSSSSSSSSASTSNTNSNSSSNPNPNSSSSSSSNFNFQPESRFNSDYSTNNTGHGQQGLKIKRPSHAYGIFEENDLELFDNSDKPVINNTHNHKSQTNDETKQDTVVYEIPLVTGIIILNFFNIQTKDNGLYTVKNNKTYIIKSLWYHLDDYIVFILTKTKNKSPKLIALDLISIINNNEELNSKISYNKQFQSFIGNSTYIDDIGNTLISEDNNYICNYFDLKFNNNNNNNFGFDYNPVDFVFGRGPDVWNILTIYVLFEENIILTLCPVIMNRMKLPYFAYQLLYTTLLEQEFLLNSKEEMMKKDFHYDENLHNTLNIVLGDLRNPIDECGNIIEKVLYVDIPKETFLIISSILKPIPIKLKIIWECEKENNIKSGKLISITNYPLSVFAILGSNLEIGLFISSYLSLPNYEDTYNYNRIQNIKDEKEEEEEDTEYDFNLILKCIQKSKIPQNFLKYGNKKKNNQEIGGYIENNVDNGDEDENGDGDGDEITKKIISRFKFYDGLYFSSNKNNFETEKTINDEKNNIYKNFGIEKNYVKKDLNNSDTYQVTNYLNSNNDQPLFVIGISMENNIYIIYIDWLHYLFTLYSTIESDIYDDDNNKVLPVYENIEVIRKCINSNQELKIIPLNNNDNINLKNTNLSFNSYYGINNKDKKNINRNKVYIEFIYNLNKYVNIDTNININTDINNNKFDYILCNPDYDELPEMSCNEVYNIKSIRKEFNISDFINEDLSRNSGIEMKKNDDNYDDDDNNKNKNNNNNNNNNNSLITEIDYQVNKLNEYTQESLLIEMKNYNEKFNLLKNDLKSLNNEQEISEYYLKVLKFLNDYNSNILVKLNSSTKPILNMVDNIKPRINLMEELKDDIEKTNEKIKQKEEEIQNKIQSTLEMNNNINKRISKIKKLFLQELNNQRIQYNQDVILPELLLMLSNVQLELCSTILNTFNNNNDILINNLNVSGNGNGNGNNNHTGNNEDCDMLKVNIFTNEFNNYVNYNKFVISKFQNLQNKVLELNRIVCNYSK</sequence>
<name>A0A1J4MB79_9CRYT</name>
<dbReference type="InterPro" id="IPR004331">
    <property type="entry name" value="SPX_dom"/>
</dbReference>
<proteinExistence type="predicted"/>
<gene>
    <name evidence="4" type="ORF">cubi_01714</name>
</gene>
<feature type="coiled-coil region" evidence="1">
    <location>
        <begin position="980"/>
        <end position="1014"/>
    </location>
</feature>
<feature type="region of interest" description="Disordered" evidence="2">
    <location>
        <begin position="864"/>
        <end position="893"/>
    </location>
</feature>
<evidence type="ECO:0000256" key="1">
    <source>
        <dbReference type="SAM" id="Coils"/>
    </source>
</evidence>
<feature type="compositionally biased region" description="Low complexity" evidence="2">
    <location>
        <begin position="881"/>
        <end position="892"/>
    </location>
</feature>
<comment type="caution">
    <text evidence="4">The sequence shown here is derived from an EMBL/GenBank/DDBJ whole genome shotgun (WGS) entry which is preliminary data.</text>
</comment>
<keyword evidence="1" id="KW-0175">Coiled coil</keyword>
<feature type="coiled-coil region" evidence="1">
    <location>
        <begin position="910"/>
        <end position="937"/>
    </location>
</feature>
<keyword evidence="5" id="KW-1185">Reference proteome</keyword>
<protein>
    <recommendedName>
        <fullName evidence="3">SPX domain-containing protein</fullName>
    </recommendedName>
</protein>
<evidence type="ECO:0000259" key="3">
    <source>
        <dbReference type="PROSITE" id="PS51382"/>
    </source>
</evidence>
<dbReference type="VEuPathDB" id="CryptoDB:cubi_01714"/>
<dbReference type="AlphaFoldDB" id="A0A1J4MB79"/>
<feature type="region of interest" description="Disordered" evidence="2">
    <location>
        <begin position="105"/>
        <end position="185"/>
    </location>
</feature>
<evidence type="ECO:0000256" key="2">
    <source>
        <dbReference type="SAM" id="MobiDB-lite"/>
    </source>
</evidence>
<evidence type="ECO:0000313" key="4">
    <source>
        <dbReference type="EMBL" id="OII71239.1"/>
    </source>
</evidence>
<feature type="compositionally biased region" description="Low complexity" evidence="2">
    <location>
        <begin position="105"/>
        <end position="159"/>
    </location>
</feature>
<dbReference type="PROSITE" id="PS51382">
    <property type="entry name" value="SPX"/>
    <property type="match status" value="1"/>
</dbReference>
<reference evidence="4 5" key="1">
    <citation type="submission" date="2016-10" db="EMBL/GenBank/DDBJ databases">
        <title>Reductive evolution of mitochondrial metabolism and differential evolution of invasion-related proteins in Cryptosporidium.</title>
        <authorList>
            <person name="Liu S."/>
            <person name="Roellig D.M."/>
            <person name="Guo Y."/>
            <person name="Li N."/>
            <person name="Frace M.A."/>
            <person name="Tang K."/>
            <person name="Zhang L."/>
            <person name="Feng Y."/>
            <person name="Xiao L."/>
        </authorList>
    </citation>
    <scope>NUCLEOTIDE SEQUENCE [LARGE SCALE GENOMIC DNA]</scope>
    <source>
        <strain evidence="4">39726</strain>
    </source>
</reference>
<dbReference type="Proteomes" id="UP000186176">
    <property type="component" value="Unassembled WGS sequence"/>
</dbReference>
<dbReference type="OrthoDB" id="341482at2759"/>
<dbReference type="EMBL" id="LRBP01000030">
    <property type="protein sequence ID" value="OII71239.1"/>
    <property type="molecule type" value="Genomic_DNA"/>
</dbReference>
<feature type="domain" description="SPX" evidence="3">
    <location>
        <begin position="903"/>
        <end position="1145"/>
    </location>
</feature>
<feature type="compositionally biased region" description="Polar residues" evidence="2">
    <location>
        <begin position="160"/>
        <end position="179"/>
    </location>
</feature>
<dbReference type="GeneID" id="39978505"/>
<organism evidence="4 5">
    <name type="scientific">Cryptosporidium ubiquitum</name>
    <dbReference type="NCBI Taxonomy" id="857276"/>
    <lineage>
        <taxon>Eukaryota</taxon>
        <taxon>Sar</taxon>
        <taxon>Alveolata</taxon>
        <taxon>Apicomplexa</taxon>
        <taxon>Conoidasida</taxon>
        <taxon>Coccidia</taxon>
        <taxon>Eucoccidiorida</taxon>
        <taxon>Eimeriorina</taxon>
        <taxon>Cryptosporidiidae</taxon>
        <taxon>Cryptosporidium</taxon>
    </lineage>
</organism>
<accession>A0A1J4MB79</accession>
<evidence type="ECO:0000313" key="5">
    <source>
        <dbReference type="Proteomes" id="UP000186176"/>
    </source>
</evidence>